<dbReference type="PANTHER" id="PTHR35117:SF1">
    <property type="entry name" value="MYOSIN-M HEAVY PROTEIN"/>
    <property type="match status" value="1"/>
</dbReference>
<reference evidence="2" key="1">
    <citation type="journal article" date="2018" name="Nat. Plants">
        <title>Whole-genome landscape of Medicago truncatula symbiotic genes.</title>
        <authorList>
            <person name="Pecrix Y."/>
            <person name="Staton S.E."/>
            <person name="Sallet E."/>
            <person name="Lelandais-Briere C."/>
            <person name="Moreau S."/>
            <person name="Carrere S."/>
            <person name="Blein T."/>
            <person name="Jardinaud M.F."/>
            <person name="Latrasse D."/>
            <person name="Zouine M."/>
            <person name="Zahm M."/>
            <person name="Kreplak J."/>
            <person name="Mayjonade B."/>
            <person name="Satge C."/>
            <person name="Perez M."/>
            <person name="Cauet S."/>
            <person name="Marande W."/>
            <person name="Chantry-Darmon C."/>
            <person name="Lopez-Roques C."/>
            <person name="Bouchez O."/>
            <person name="Berard A."/>
            <person name="Debelle F."/>
            <person name="Munos S."/>
            <person name="Bendahmane A."/>
            <person name="Berges H."/>
            <person name="Niebel A."/>
            <person name="Buitink J."/>
            <person name="Frugier F."/>
            <person name="Benhamed M."/>
            <person name="Crespi M."/>
            <person name="Gouzy J."/>
            <person name="Gamas P."/>
        </authorList>
    </citation>
    <scope>NUCLEOTIDE SEQUENCE [LARGE SCALE GENOMIC DNA]</scope>
    <source>
        <strain evidence="2">cv. Jemalong A17</strain>
    </source>
</reference>
<name>A0A396H1H9_MEDTR</name>
<accession>A0A396H1H9</accession>
<gene>
    <name evidence="1" type="ORF">MtrunA17_Chr7g0241091</name>
</gene>
<dbReference type="Gramene" id="rna40811">
    <property type="protein sequence ID" value="RHN46331.1"/>
    <property type="gene ID" value="gene40811"/>
</dbReference>
<dbReference type="EMBL" id="PSQE01000007">
    <property type="protein sequence ID" value="RHN46331.1"/>
    <property type="molecule type" value="Genomic_DNA"/>
</dbReference>
<dbReference type="PANTHER" id="PTHR35117">
    <property type="entry name" value="MYOSIN-M HEAVY PROTEIN"/>
    <property type="match status" value="1"/>
</dbReference>
<evidence type="ECO:0008006" key="3">
    <source>
        <dbReference type="Google" id="ProtNLM"/>
    </source>
</evidence>
<comment type="caution">
    <text evidence="1">The sequence shown here is derived from an EMBL/GenBank/DDBJ whole genome shotgun (WGS) entry which is preliminary data.</text>
</comment>
<dbReference type="AlphaFoldDB" id="A0A396H1H9"/>
<dbReference type="Proteomes" id="UP000265566">
    <property type="component" value="Chromosome 7"/>
</dbReference>
<evidence type="ECO:0000313" key="2">
    <source>
        <dbReference type="Proteomes" id="UP000265566"/>
    </source>
</evidence>
<protein>
    <recommendedName>
        <fullName evidence="3">LisH domain-containing protein</fullName>
    </recommendedName>
</protein>
<sequence>MAAKVIPEQVAFLVDKYLLDHNFSSTRYTFRNEASRLFAHSPIQEAPKNLMTLDEILYEYISLKNHKVTMDQEMFIIEQEKNRNMMLLQGMHNVTAAYIAGGNCPPPAAKSSPEFVLQTRINNKSYPGTSYIDNSFYFMFQYICGSYVCQILIKLKFFLGELRELFDVLINKKTSCEYLNDHHFTQLLTTFSFNYLQHA</sequence>
<proteinExistence type="predicted"/>
<evidence type="ECO:0000313" key="1">
    <source>
        <dbReference type="EMBL" id="RHN46331.1"/>
    </source>
</evidence>
<organism evidence="1 2">
    <name type="scientific">Medicago truncatula</name>
    <name type="common">Barrel medic</name>
    <name type="synonym">Medicago tribuloides</name>
    <dbReference type="NCBI Taxonomy" id="3880"/>
    <lineage>
        <taxon>Eukaryota</taxon>
        <taxon>Viridiplantae</taxon>
        <taxon>Streptophyta</taxon>
        <taxon>Embryophyta</taxon>
        <taxon>Tracheophyta</taxon>
        <taxon>Spermatophyta</taxon>
        <taxon>Magnoliopsida</taxon>
        <taxon>eudicotyledons</taxon>
        <taxon>Gunneridae</taxon>
        <taxon>Pentapetalae</taxon>
        <taxon>rosids</taxon>
        <taxon>fabids</taxon>
        <taxon>Fabales</taxon>
        <taxon>Fabaceae</taxon>
        <taxon>Papilionoideae</taxon>
        <taxon>50 kb inversion clade</taxon>
        <taxon>NPAAA clade</taxon>
        <taxon>Hologalegina</taxon>
        <taxon>IRL clade</taxon>
        <taxon>Trifolieae</taxon>
        <taxon>Medicago</taxon>
    </lineage>
</organism>